<dbReference type="Gene3D" id="3.40.50.1110">
    <property type="entry name" value="SGNH hydrolase"/>
    <property type="match status" value="1"/>
</dbReference>
<gene>
    <name evidence="3" type="ORF">EGYM00392_LOCUS31666</name>
</gene>
<feature type="transmembrane region" description="Helical" evidence="2">
    <location>
        <begin position="12"/>
        <end position="34"/>
    </location>
</feature>
<dbReference type="InterPro" id="IPR036514">
    <property type="entry name" value="SGNH_hydro_sf"/>
</dbReference>
<keyword evidence="2" id="KW-0472">Membrane</keyword>
<evidence type="ECO:0000256" key="2">
    <source>
        <dbReference type="SAM" id="Phobius"/>
    </source>
</evidence>
<reference evidence="3" key="1">
    <citation type="submission" date="2021-01" db="EMBL/GenBank/DDBJ databases">
        <authorList>
            <person name="Corre E."/>
            <person name="Pelletier E."/>
            <person name="Niang G."/>
            <person name="Scheremetjew M."/>
            <person name="Finn R."/>
            <person name="Kale V."/>
            <person name="Holt S."/>
            <person name="Cochrane G."/>
            <person name="Meng A."/>
            <person name="Brown T."/>
            <person name="Cohen L."/>
        </authorList>
    </citation>
    <scope>NUCLEOTIDE SEQUENCE</scope>
    <source>
        <strain evidence="3">NIES-381</strain>
    </source>
</reference>
<name>A0A7S1IRA8_9EUGL</name>
<feature type="region of interest" description="Disordered" evidence="1">
    <location>
        <begin position="731"/>
        <end position="750"/>
    </location>
</feature>
<dbReference type="AlphaFoldDB" id="A0A7S1IRA8"/>
<keyword evidence="2" id="KW-1133">Transmembrane helix</keyword>
<keyword evidence="2" id="KW-0812">Transmembrane</keyword>
<proteinExistence type="predicted"/>
<evidence type="ECO:0000256" key="1">
    <source>
        <dbReference type="SAM" id="MobiDB-lite"/>
    </source>
</evidence>
<organism evidence="3">
    <name type="scientific">Eutreptiella gymnastica</name>
    <dbReference type="NCBI Taxonomy" id="73025"/>
    <lineage>
        <taxon>Eukaryota</taxon>
        <taxon>Discoba</taxon>
        <taxon>Euglenozoa</taxon>
        <taxon>Euglenida</taxon>
        <taxon>Spirocuta</taxon>
        <taxon>Euglenophyceae</taxon>
        <taxon>Eutreptiales</taxon>
        <taxon>Eutreptiaceae</taxon>
        <taxon>Eutreptiella</taxon>
    </lineage>
</organism>
<feature type="compositionally biased region" description="Polar residues" evidence="1">
    <location>
        <begin position="181"/>
        <end position="191"/>
    </location>
</feature>
<dbReference type="EMBL" id="HBGA01084953">
    <property type="protein sequence ID" value="CAD9020551.1"/>
    <property type="molecule type" value="Transcribed_RNA"/>
</dbReference>
<sequence length="750" mass="84377">MQHRSQHSLRPGHIVLLVVGTLAFVLASFLATFAREVLTSSDGAAAAAIERCPTAKVTQCNCSEHSKAQPSTNLLLGATREEGLQEQADCKDEVMNMEAKMMEAIKRDVEIANELGQKISSSEWDQVDEVLDKAGPNKSQLLKALEQIFGNLKGEWNHLRQQLAESAAQRVSAAQVEDNAVGTQPNKSSLKMSGGGSAAPASAAAAAQELDVVDRELRALLERRGRLTSHLERLVRSEVLAKSDAGELTRFHKSVQQFDGVYGMAYEQRLEMRERQAVMDVELEHRLKGEALRRLDICQAQEVPVYDHRLRVCYDEAACSGTVWLTMNDHEKCKQWLGQTLSNHSETETLLHSLGPVYWDVLISGPEMAGPWNYHLGDCRYAATFSLRTPGNYSATVTARFAGYNAIDEHRFQNACPLEVGPNTRHKLTLTCRASHRPQAGKPPVCKSFLHGGRYIQGELMPYSQRMTPGTGWPIMNPSVAGDYPGLRFLEDEPCLAKMFDQQQTRQLLAGKRVLFIGDSHTRSVFGALKNKMENRSNKIEKFFEDFQAMMGKYTTLGYTLSYFARADYMDLLGRWNFIVWGYGHWALAKTKHWSVKAFIMDLQQKIDAMKAAQAEYPDTVVVFVTLPAVQLEESFGKPYAALGNRFRIKWADFHNEIHWNNNQHVYVLNQLAVRMMRDAGLLAVDHFSRTYSMLDKGLTHSSHWVKHPENPVLRQVLDSILTMYAVATNNLDPQPPHPQPRVGMKYRLA</sequence>
<evidence type="ECO:0000313" key="3">
    <source>
        <dbReference type="EMBL" id="CAD9020551.1"/>
    </source>
</evidence>
<protein>
    <submittedName>
        <fullName evidence="3">Uncharacterized protein</fullName>
    </submittedName>
</protein>
<dbReference type="SUPFAM" id="SSF52266">
    <property type="entry name" value="SGNH hydrolase"/>
    <property type="match status" value="1"/>
</dbReference>
<accession>A0A7S1IRA8</accession>
<feature type="region of interest" description="Disordered" evidence="1">
    <location>
        <begin position="175"/>
        <end position="198"/>
    </location>
</feature>